<reference evidence="3 4" key="1">
    <citation type="submission" date="2015-08" db="EMBL/GenBank/DDBJ databases">
        <title>Genomes of Isolates from Cabo Rojo, PR.</title>
        <authorList>
            <person name="Sanchez-Nieves R.L."/>
            <person name="Montalvo-Rodriguez R."/>
        </authorList>
    </citation>
    <scope>NUCLEOTIDE SEQUENCE [LARGE SCALE GENOMIC DNA]</scope>
    <source>
        <strain evidence="3 4">SL3</strain>
    </source>
</reference>
<dbReference type="STRING" id="1705562.AMS69_19110"/>
<dbReference type="PATRIC" id="fig|1705562.3.peg.3901"/>
<evidence type="ECO:0000259" key="2">
    <source>
        <dbReference type="Pfam" id="PF13660"/>
    </source>
</evidence>
<feature type="domain" description="MOFRL-associated" evidence="2">
    <location>
        <begin position="17"/>
        <end position="250"/>
    </location>
</feature>
<dbReference type="Pfam" id="PF05161">
    <property type="entry name" value="MOFRL"/>
    <property type="match status" value="1"/>
</dbReference>
<protein>
    <submittedName>
        <fullName evidence="3">Hydroxypyruvate reductase</fullName>
    </submittedName>
</protein>
<dbReference type="OrthoDB" id="10741at2157"/>
<organism evidence="3 4">
    <name type="scientific">Haloarcula rubripromontorii</name>
    <dbReference type="NCBI Taxonomy" id="1705562"/>
    <lineage>
        <taxon>Archaea</taxon>
        <taxon>Methanobacteriati</taxon>
        <taxon>Methanobacteriota</taxon>
        <taxon>Stenosarchaea group</taxon>
        <taxon>Halobacteria</taxon>
        <taxon>Halobacteriales</taxon>
        <taxon>Haloarculaceae</taxon>
        <taxon>Haloarcula</taxon>
    </lineage>
</organism>
<dbReference type="PANTHER" id="PTHR12227">
    <property type="entry name" value="GLYCERATE KINASE"/>
    <property type="match status" value="1"/>
</dbReference>
<comment type="caution">
    <text evidence="3">The sequence shown here is derived from an EMBL/GenBank/DDBJ whole genome shotgun (WGS) entry which is preliminary data.</text>
</comment>
<dbReference type="Gene3D" id="3.40.1480.10">
    <property type="entry name" value="MOFRL domain"/>
    <property type="match status" value="1"/>
</dbReference>
<dbReference type="GO" id="GO:0005737">
    <property type="term" value="C:cytoplasm"/>
    <property type="evidence" value="ECO:0007669"/>
    <property type="project" value="TreeGrafter"/>
</dbReference>
<keyword evidence="3" id="KW-0670">Pyruvate</keyword>
<dbReference type="GO" id="GO:0008887">
    <property type="term" value="F:glycerate kinase activity"/>
    <property type="evidence" value="ECO:0007669"/>
    <property type="project" value="InterPro"/>
</dbReference>
<evidence type="ECO:0000313" key="3">
    <source>
        <dbReference type="EMBL" id="KOX91397.1"/>
    </source>
</evidence>
<dbReference type="AlphaFoldDB" id="A0A0M9AG57"/>
<dbReference type="InterPro" id="IPR025286">
    <property type="entry name" value="MOFRL_assoc_dom"/>
</dbReference>
<dbReference type="InterPro" id="IPR038614">
    <property type="entry name" value="GK_N_sf"/>
</dbReference>
<dbReference type="SUPFAM" id="SSF82544">
    <property type="entry name" value="GckA/TtuD-like"/>
    <property type="match status" value="1"/>
</dbReference>
<dbReference type="RefSeq" id="WP_053969620.1">
    <property type="nucleotide sequence ID" value="NZ_LIUF01000012.1"/>
</dbReference>
<accession>A0A0M9AG57</accession>
<keyword evidence="4" id="KW-1185">Reference proteome</keyword>
<dbReference type="InterPro" id="IPR037035">
    <property type="entry name" value="GK-like_C_sf"/>
</dbReference>
<dbReference type="PANTHER" id="PTHR12227:SF0">
    <property type="entry name" value="GLYCERATE KINASE"/>
    <property type="match status" value="1"/>
</dbReference>
<dbReference type="Pfam" id="PF13660">
    <property type="entry name" value="DUF4147"/>
    <property type="match status" value="1"/>
</dbReference>
<sequence>MIHNRSALTASAAHEVALDCIEAAVDAAAPAAATKSTVSRDGETLTIAGTTYDLDEYTDVVVVGGGKAAGGVTRALESVLGDSLCGGHIVSKQAVDTQTVQISVGDHPLPSDKNVGATTEILETVDEAGTDTLILFVLTGGASALLSAPAGNLTLEDLQTTTDRLLSGGVPITGINAVRKHLSDLKGGQIARRAAPATVAGVLISDVVGNDLSTIGSGPSVPDETTYGDALDVFDRYDLAPPPAVHDHLEAGREGQIPETPSPDDPAFDRVTNHLIADNATALDAAAAVAREAGYEPVVLTSRLRGEAREVAKPLVAIAEEATATGTPVEPPAVLLAGGETTVTVSGNGGQGGPNQEVVLSGVLAHDGDAVIAAVDTDGEDGSSDVAGAIANTSSIEDRERARGALLANDAGPHLSEIEATVETGPTGTNVNDVIVLVVPAPSE</sequence>
<feature type="domain" description="MOFRL" evidence="1">
    <location>
        <begin position="334"/>
        <end position="433"/>
    </location>
</feature>
<dbReference type="Proteomes" id="UP000037729">
    <property type="component" value="Unassembled WGS sequence"/>
</dbReference>
<dbReference type="Gene3D" id="3.40.50.10180">
    <property type="entry name" value="Glycerate kinase, MOFRL-like N-terminal domain"/>
    <property type="match status" value="1"/>
</dbReference>
<proteinExistence type="predicted"/>
<dbReference type="InterPro" id="IPR039760">
    <property type="entry name" value="MOFRL_protein"/>
</dbReference>
<gene>
    <name evidence="3" type="ORF">AMS69_19110</name>
</gene>
<evidence type="ECO:0000259" key="1">
    <source>
        <dbReference type="Pfam" id="PF05161"/>
    </source>
</evidence>
<dbReference type="EMBL" id="LIUF01000012">
    <property type="protein sequence ID" value="KOX91397.1"/>
    <property type="molecule type" value="Genomic_DNA"/>
</dbReference>
<evidence type="ECO:0000313" key="4">
    <source>
        <dbReference type="Proteomes" id="UP000037729"/>
    </source>
</evidence>
<name>A0A0M9AG57_9EURY</name>
<dbReference type="InterPro" id="IPR007835">
    <property type="entry name" value="MOFRL"/>
</dbReference>